<comment type="domain">
    <text evidence="4">A 7-bladed beta-propeller torus, about 55 by 55 Angstroms, with a depth of about 25 Angstroms and a central pore.</text>
</comment>
<evidence type="ECO:0000256" key="3">
    <source>
        <dbReference type="ARBA" id="ARBA00023276"/>
    </source>
</evidence>
<dbReference type="InterPro" id="IPR028203">
    <property type="entry name" value="PSII_CF48-like_dom"/>
</dbReference>
<feature type="domain" description="Photosynthesis system II assembly factor Ycf48/Hcf136-like" evidence="6">
    <location>
        <begin position="19"/>
        <end position="327"/>
    </location>
</feature>
<organism evidence="7 8">
    <name type="scientific">Prochlorothrix hollandica PCC 9006 = CALU 1027</name>
    <dbReference type="NCBI Taxonomy" id="317619"/>
    <lineage>
        <taxon>Bacteria</taxon>
        <taxon>Bacillati</taxon>
        <taxon>Cyanobacteriota</taxon>
        <taxon>Cyanophyceae</taxon>
        <taxon>Prochlorotrichales</taxon>
        <taxon>Prochlorotrichaceae</taxon>
        <taxon>Prochlorothrix</taxon>
    </lineage>
</organism>
<dbReference type="GO" id="GO:0015979">
    <property type="term" value="P:photosynthesis"/>
    <property type="evidence" value="ECO:0007669"/>
    <property type="project" value="UniProtKB-KW"/>
</dbReference>
<dbReference type="HAMAP" id="MF_01348">
    <property type="entry name" value="Ycf48"/>
    <property type="match status" value="1"/>
</dbReference>
<name>A0A0M2PW93_PROHO</name>
<keyword evidence="3 4" id="KW-0604">Photosystem II</keyword>
<protein>
    <recommendedName>
        <fullName evidence="4 5">Photosystem II assembly protein Ycf48</fullName>
    </recommendedName>
</protein>
<dbReference type="SUPFAM" id="SSF110296">
    <property type="entry name" value="Oligoxyloglucan reducing end-specific cellobiohydrolase"/>
    <property type="match status" value="1"/>
</dbReference>
<dbReference type="PANTHER" id="PTHR47199">
    <property type="entry name" value="PHOTOSYSTEM II STABILITY/ASSEMBLY FACTOR HCF136, CHLOROPLASTIC"/>
    <property type="match status" value="1"/>
</dbReference>
<dbReference type="STRING" id="317619.GCA_000332315_01952"/>
<dbReference type="Proteomes" id="UP000034681">
    <property type="component" value="Unassembled WGS sequence"/>
</dbReference>
<comment type="similarity">
    <text evidence="4 5">Belongs to the Ycf48 family.</text>
</comment>
<evidence type="ECO:0000256" key="2">
    <source>
        <dbReference type="ARBA" id="ARBA00022729"/>
    </source>
</evidence>
<comment type="function">
    <text evidence="4">A factor required for optimal assembly of photosystem II (PSII), acting in the early stages of PSII assembly. Also plays a role in replacement of photodamaged D1 (psbA). Assists YidC in synthesis of chlorophyll-binding proteins.</text>
</comment>
<dbReference type="AlphaFoldDB" id="A0A0M2PW93"/>
<dbReference type="eggNOG" id="COG4447">
    <property type="taxonomic scope" value="Bacteria"/>
</dbReference>
<dbReference type="NCBIfam" id="NF010237">
    <property type="entry name" value="PRK13684.1"/>
    <property type="match status" value="1"/>
</dbReference>
<keyword evidence="4" id="KW-0793">Thylakoid</keyword>
<sequence length="335" mass="36541">MLVTLVIFCSSCARTIAALDGNPWQQVILPTEQTVLDLAFTGDPNRGWMVGANSTLLETTDGGDSWSQRDLPLDSDRYRLSSISFDDQEGWIVGQPSLLLHTDDGGSTWSEIYLSAQLPGSPLMITALADNSAELVTDLGAIYRTTDGGSNWKGLVQYGSDTIINLARSDDGRYLAVAERGSFFSAYTPGDDTWVPHNRNSSRRLQNMGFGSDGRFWILGRGGGVQFSEASNSEASNSEASDYDNWAEYISAEKRNNWGLLDLGYRTPNELWATGGGGTLIVSLDDGDTWLKDEAVDNIPSNFYRVLFLNPTKGFVLGQRGIILKYIGTAEDSVA</sequence>
<evidence type="ECO:0000256" key="4">
    <source>
        <dbReference type="HAMAP-Rule" id="MF_01348"/>
    </source>
</evidence>
<comment type="subcellular location">
    <subcellularLocation>
        <location evidence="4">Cellular thylakoid lumen</location>
    </subcellularLocation>
    <text evidence="4">Associated with a PSII precusor complex on the lumenal side of the thylakoid membrane.</text>
</comment>
<dbReference type="InterPro" id="IPR015943">
    <property type="entry name" value="WD40/YVTN_repeat-like_dom_sf"/>
</dbReference>
<evidence type="ECO:0000259" key="6">
    <source>
        <dbReference type="Pfam" id="PF14870"/>
    </source>
</evidence>
<dbReference type="InterPro" id="IPR016705">
    <property type="entry name" value="Ycf48/Hcf136"/>
</dbReference>
<evidence type="ECO:0000313" key="7">
    <source>
        <dbReference type="EMBL" id="KKI99352.1"/>
    </source>
</evidence>
<reference evidence="7" key="1">
    <citation type="submission" date="2012-04" db="EMBL/GenBank/DDBJ databases">
        <authorList>
            <person name="Borisov I.G."/>
            <person name="Ivanikova N.V."/>
            <person name="Pinevich A.V."/>
        </authorList>
    </citation>
    <scope>NUCLEOTIDE SEQUENCE</scope>
    <source>
        <strain evidence="7">CALU 1027</strain>
    </source>
</reference>
<keyword evidence="8" id="KW-1185">Reference proteome</keyword>
<dbReference type="Pfam" id="PF14870">
    <property type="entry name" value="PSII_BNR"/>
    <property type="match status" value="1"/>
</dbReference>
<dbReference type="GO" id="GO:0031979">
    <property type="term" value="C:plasma membrane-derived thylakoid lumen"/>
    <property type="evidence" value="ECO:0007669"/>
    <property type="project" value="UniProtKB-SubCell"/>
</dbReference>
<dbReference type="EMBL" id="AJTX02000006">
    <property type="protein sequence ID" value="KKI99352.1"/>
    <property type="molecule type" value="Genomic_DNA"/>
</dbReference>
<proteinExistence type="inferred from homology"/>
<evidence type="ECO:0000313" key="8">
    <source>
        <dbReference type="Proteomes" id="UP000034681"/>
    </source>
</evidence>
<evidence type="ECO:0000256" key="5">
    <source>
        <dbReference type="PIRNR" id="PIRNR017875"/>
    </source>
</evidence>
<evidence type="ECO:0000256" key="1">
    <source>
        <dbReference type="ARBA" id="ARBA00022531"/>
    </source>
</evidence>
<keyword evidence="2 4" id="KW-0732">Signal</keyword>
<accession>A0A0M2PW93</accession>
<keyword evidence="1 4" id="KW-0602">Photosynthesis</keyword>
<dbReference type="PANTHER" id="PTHR47199:SF2">
    <property type="entry name" value="PHOTOSYSTEM II STABILITY_ASSEMBLY FACTOR HCF136, CHLOROPLASTIC"/>
    <property type="match status" value="1"/>
</dbReference>
<dbReference type="Gene3D" id="2.130.10.10">
    <property type="entry name" value="YVTN repeat-like/Quinoprotein amine dehydrogenase"/>
    <property type="match status" value="1"/>
</dbReference>
<dbReference type="GO" id="GO:0009523">
    <property type="term" value="C:photosystem II"/>
    <property type="evidence" value="ECO:0007669"/>
    <property type="project" value="UniProtKB-KW"/>
</dbReference>
<comment type="caution">
    <text evidence="7">The sequence shown here is derived from an EMBL/GenBank/DDBJ whole genome shotgun (WGS) entry which is preliminary data.</text>
</comment>
<gene>
    <name evidence="4" type="primary">ycf48</name>
    <name evidence="7" type="ORF">PROH_14175</name>
</gene>
<dbReference type="PIRSF" id="PIRSF017875">
    <property type="entry name" value="PSII_HCF136"/>
    <property type="match status" value="1"/>
</dbReference>